<dbReference type="Gene3D" id="3.40.50.720">
    <property type="entry name" value="NAD(P)-binding Rossmann-like Domain"/>
    <property type="match status" value="1"/>
</dbReference>
<reference evidence="7" key="1">
    <citation type="submission" date="2020-05" db="EMBL/GenBank/DDBJ databases">
        <authorList>
            <person name="Chiriac C."/>
            <person name="Salcher M."/>
            <person name="Ghai R."/>
            <person name="Kavagutti S V."/>
        </authorList>
    </citation>
    <scope>NUCLEOTIDE SEQUENCE</scope>
</reference>
<dbReference type="InterPro" id="IPR011032">
    <property type="entry name" value="GroES-like_sf"/>
</dbReference>
<dbReference type="PANTHER" id="PTHR43880">
    <property type="entry name" value="ALCOHOL DEHYDROGENASE"/>
    <property type="match status" value="1"/>
</dbReference>
<protein>
    <submittedName>
        <fullName evidence="7">Unannotated protein</fullName>
    </submittedName>
</protein>
<dbReference type="Pfam" id="PF08240">
    <property type="entry name" value="ADH_N"/>
    <property type="match status" value="1"/>
</dbReference>
<dbReference type="Pfam" id="PF00107">
    <property type="entry name" value="ADH_zinc_N"/>
    <property type="match status" value="1"/>
</dbReference>
<sequence length="370" mass="39330">MKTKAAVLHAKHEPWDVTELDLDRPGANEVLVRWVASGMCQSDEHMRHGDVRPRFPIIGGHEGAGIVEEIGHGVTRVKVGDQVISSFIPACGHCRWCATGHSNICDLGASVQTGSLPGGRFVFHKDGEDYGALGTVATFSQIATVSEYSLVPFTHQVPLEVAAIVACGVPTGWGSAVYAADTHPGDTIVVFGIGGIGINAVQGAAYAGAKNVIAVDPLENKREAARALGATHVASNSQEALELAMSLTRGVGADKSLITVDLIRGRLVNEALATVRKGGTLVITTWADHDKDTIQISSIELTGMERRIQGSLYGSGNPNYDILHMLDLYEAGALKLDELITAHYTLDQVEQGYQDLADGKNIRGVILHDT</sequence>
<dbReference type="Gene3D" id="3.90.180.10">
    <property type="entry name" value="Medium-chain alcohol dehydrogenases, catalytic domain"/>
    <property type="match status" value="1"/>
</dbReference>
<dbReference type="GO" id="GO:0008270">
    <property type="term" value="F:zinc ion binding"/>
    <property type="evidence" value="ECO:0007669"/>
    <property type="project" value="InterPro"/>
</dbReference>
<dbReference type="InterPro" id="IPR013154">
    <property type="entry name" value="ADH-like_N"/>
</dbReference>
<dbReference type="InterPro" id="IPR013149">
    <property type="entry name" value="ADH-like_C"/>
</dbReference>
<evidence type="ECO:0000256" key="1">
    <source>
        <dbReference type="ARBA" id="ARBA00022723"/>
    </source>
</evidence>
<keyword evidence="4" id="KW-0520">NAD</keyword>
<dbReference type="EMBL" id="CAFBPU010000006">
    <property type="protein sequence ID" value="CAB5023161.1"/>
    <property type="molecule type" value="Genomic_DNA"/>
</dbReference>
<name>A0A6J7R1Q5_9ZZZZ</name>
<dbReference type="PROSITE" id="PS00059">
    <property type="entry name" value="ADH_ZINC"/>
    <property type="match status" value="1"/>
</dbReference>
<proteinExistence type="predicted"/>
<dbReference type="GO" id="GO:0005829">
    <property type="term" value="C:cytosol"/>
    <property type="evidence" value="ECO:0007669"/>
    <property type="project" value="TreeGrafter"/>
</dbReference>
<keyword evidence="2" id="KW-0862">Zinc</keyword>
<dbReference type="SUPFAM" id="SSF50129">
    <property type="entry name" value="GroES-like"/>
    <property type="match status" value="2"/>
</dbReference>
<dbReference type="GO" id="GO:0046294">
    <property type="term" value="P:formaldehyde catabolic process"/>
    <property type="evidence" value="ECO:0007669"/>
    <property type="project" value="TreeGrafter"/>
</dbReference>
<accession>A0A6J7R1Q5</accession>
<dbReference type="GO" id="GO:0051903">
    <property type="term" value="F:S-(hydroxymethyl)glutathione dehydrogenase [NAD(P)+] activity"/>
    <property type="evidence" value="ECO:0007669"/>
    <property type="project" value="TreeGrafter"/>
</dbReference>
<dbReference type="SUPFAM" id="SSF51735">
    <property type="entry name" value="NAD(P)-binding Rossmann-fold domains"/>
    <property type="match status" value="1"/>
</dbReference>
<dbReference type="InterPro" id="IPR036291">
    <property type="entry name" value="NAD(P)-bd_dom_sf"/>
</dbReference>
<dbReference type="PANTHER" id="PTHR43880:SF12">
    <property type="entry name" value="ALCOHOL DEHYDROGENASE CLASS-3"/>
    <property type="match status" value="1"/>
</dbReference>
<dbReference type="EMBL" id="CAFBIZ010000102">
    <property type="protein sequence ID" value="CAB4849940.1"/>
    <property type="molecule type" value="Genomic_DNA"/>
</dbReference>
<dbReference type="SMART" id="SM00829">
    <property type="entry name" value="PKS_ER"/>
    <property type="match status" value="1"/>
</dbReference>
<keyword evidence="3" id="KW-0560">Oxidoreductase</keyword>
<evidence type="ECO:0000256" key="3">
    <source>
        <dbReference type="ARBA" id="ARBA00023002"/>
    </source>
</evidence>
<dbReference type="NCBIfam" id="TIGR03989">
    <property type="entry name" value="Rxyl_3153"/>
    <property type="match status" value="1"/>
</dbReference>
<dbReference type="CDD" id="cd08279">
    <property type="entry name" value="Zn_ADH_class_III"/>
    <property type="match status" value="1"/>
</dbReference>
<keyword evidence="1" id="KW-0479">Metal-binding</keyword>
<dbReference type="InterPro" id="IPR002328">
    <property type="entry name" value="ADH_Zn_CS"/>
</dbReference>
<evidence type="ECO:0000313" key="6">
    <source>
        <dbReference type="EMBL" id="CAB4849940.1"/>
    </source>
</evidence>
<dbReference type="AlphaFoldDB" id="A0A6J7R1Q5"/>
<evidence type="ECO:0000259" key="5">
    <source>
        <dbReference type="SMART" id="SM00829"/>
    </source>
</evidence>
<feature type="domain" description="Enoyl reductase (ER)" evidence="5">
    <location>
        <begin position="13"/>
        <end position="366"/>
    </location>
</feature>
<organism evidence="7">
    <name type="scientific">freshwater metagenome</name>
    <dbReference type="NCBI Taxonomy" id="449393"/>
    <lineage>
        <taxon>unclassified sequences</taxon>
        <taxon>metagenomes</taxon>
        <taxon>ecological metagenomes</taxon>
    </lineage>
</organism>
<gene>
    <name evidence="6" type="ORF">UFOPK3268_00885</name>
    <name evidence="7" type="ORF">UFOPK4150_00368</name>
</gene>
<evidence type="ECO:0000256" key="4">
    <source>
        <dbReference type="ARBA" id="ARBA00023027"/>
    </source>
</evidence>
<dbReference type="InterPro" id="IPR020843">
    <property type="entry name" value="ER"/>
</dbReference>
<dbReference type="InterPro" id="IPR023921">
    <property type="entry name" value="ADH_Zn_actinomycetes"/>
</dbReference>
<evidence type="ECO:0000256" key="2">
    <source>
        <dbReference type="ARBA" id="ARBA00022833"/>
    </source>
</evidence>
<evidence type="ECO:0000313" key="7">
    <source>
        <dbReference type="EMBL" id="CAB5023161.1"/>
    </source>
</evidence>